<organism evidence="2 3">
    <name type="scientific">Fasciola gigantica</name>
    <name type="common">Giant liver fluke</name>
    <dbReference type="NCBI Taxonomy" id="46835"/>
    <lineage>
        <taxon>Eukaryota</taxon>
        <taxon>Metazoa</taxon>
        <taxon>Spiralia</taxon>
        <taxon>Lophotrochozoa</taxon>
        <taxon>Platyhelminthes</taxon>
        <taxon>Trematoda</taxon>
        <taxon>Digenea</taxon>
        <taxon>Plagiorchiida</taxon>
        <taxon>Echinostomata</taxon>
        <taxon>Echinostomatoidea</taxon>
        <taxon>Fasciolidae</taxon>
        <taxon>Fasciola</taxon>
    </lineage>
</organism>
<dbReference type="Proteomes" id="UP000316759">
    <property type="component" value="Unassembled WGS sequence"/>
</dbReference>
<evidence type="ECO:0000256" key="1">
    <source>
        <dbReference type="SAM" id="MobiDB-lite"/>
    </source>
</evidence>
<protein>
    <submittedName>
        <fullName evidence="2">Uncharacterized protein</fullName>
    </submittedName>
</protein>
<dbReference type="EMBL" id="SUNJ01010387">
    <property type="protein sequence ID" value="TPP59686.1"/>
    <property type="molecule type" value="Genomic_DNA"/>
</dbReference>
<sequence>MPFGHSPHDRMESSSTASSLYGGPHLLGQYLRSKIDDTGTNNKSMSSSKVYELTTSLMAALVTPSVELGLQGPLPTSIRIPHPIGINSSPSSHPGASACLI</sequence>
<feature type="compositionally biased region" description="Basic and acidic residues" evidence="1">
    <location>
        <begin position="1"/>
        <end position="12"/>
    </location>
</feature>
<keyword evidence="3" id="KW-1185">Reference proteome</keyword>
<proteinExistence type="predicted"/>
<dbReference type="AlphaFoldDB" id="A0A504YGU9"/>
<evidence type="ECO:0000313" key="2">
    <source>
        <dbReference type="EMBL" id="TPP59686.1"/>
    </source>
</evidence>
<name>A0A504YGU9_FASGI</name>
<feature type="region of interest" description="Disordered" evidence="1">
    <location>
        <begin position="1"/>
        <end position="21"/>
    </location>
</feature>
<accession>A0A504YGU9</accession>
<reference evidence="2 3" key="1">
    <citation type="submission" date="2019-04" db="EMBL/GenBank/DDBJ databases">
        <title>Annotation for the trematode Fasciola gigantica.</title>
        <authorList>
            <person name="Choi Y.-J."/>
        </authorList>
    </citation>
    <scope>NUCLEOTIDE SEQUENCE [LARGE SCALE GENOMIC DNA]</scope>
    <source>
        <strain evidence="2">Uganda_cow_1</strain>
    </source>
</reference>
<comment type="caution">
    <text evidence="2">The sequence shown here is derived from an EMBL/GenBank/DDBJ whole genome shotgun (WGS) entry which is preliminary data.</text>
</comment>
<dbReference type="OrthoDB" id="727118at2759"/>
<evidence type="ECO:0000313" key="3">
    <source>
        <dbReference type="Proteomes" id="UP000316759"/>
    </source>
</evidence>
<gene>
    <name evidence="2" type="ORF">FGIG_12262</name>
</gene>